<proteinExistence type="predicted"/>
<dbReference type="EMBL" id="CM055093">
    <property type="protein sequence ID" value="KAJ7564372.1"/>
    <property type="molecule type" value="Genomic_DNA"/>
</dbReference>
<gene>
    <name evidence="1" type="ORF">O6H91_02G014400</name>
</gene>
<organism evidence="1 2">
    <name type="scientific">Diphasiastrum complanatum</name>
    <name type="common">Issler's clubmoss</name>
    <name type="synonym">Lycopodium complanatum</name>
    <dbReference type="NCBI Taxonomy" id="34168"/>
    <lineage>
        <taxon>Eukaryota</taxon>
        <taxon>Viridiplantae</taxon>
        <taxon>Streptophyta</taxon>
        <taxon>Embryophyta</taxon>
        <taxon>Tracheophyta</taxon>
        <taxon>Lycopodiopsida</taxon>
        <taxon>Lycopodiales</taxon>
        <taxon>Lycopodiaceae</taxon>
        <taxon>Lycopodioideae</taxon>
        <taxon>Diphasiastrum</taxon>
    </lineage>
</organism>
<protein>
    <submittedName>
        <fullName evidence="1">Uncharacterized protein</fullName>
    </submittedName>
</protein>
<comment type="caution">
    <text evidence="1">The sequence shown here is derived from an EMBL/GenBank/DDBJ whole genome shotgun (WGS) entry which is preliminary data.</text>
</comment>
<evidence type="ECO:0000313" key="1">
    <source>
        <dbReference type="EMBL" id="KAJ7564372.1"/>
    </source>
</evidence>
<reference evidence="2" key="1">
    <citation type="journal article" date="2024" name="Proc. Natl. Acad. Sci. U.S.A.">
        <title>Extraordinary preservation of gene collinearity over three hundred million years revealed in homosporous lycophytes.</title>
        <authorList>
            <person name="Li C."/>
            <person name="Wickell D."/>
            <person name="Kuo L.Y."/>
            <person name="Chen X."/>
            <person name="Nie B."/>
            <person name="Liao X."/>
            <person name="Peng D."/>
            <person name="Ji J."/>
            <person name="Jenkins J."/>
            <person name="Williams M."/>
            <person name="Shu S."/>
            <person name="Plott C."/>
            <person name="Barry K."/>
            <person name="Rajasekar S."/>
            <person name="Grimwood J."/>
            <person name="Han X."/>
            <person name="Sun S."/>
            <person name="Hou Z."/>
            <person name="He W."/>
            <person name="Dai G."/>
            <person name="Sun C."/>
            <person name="Schmutz J."/>
            <person name="Leebens-Mack J.H."/>
            <person name="Li F.W."/>
            <person name="Wang L."/>
        </authorList>
    </citation>
    <scope>NUCLEOTIDE SEQUENCE [LARGE SCALE GENOMIC DNA]</scope>
    <source>
        <strain evidence="2">cv. PW_Plant_1</strain>
    </source>
</reference>
<evidence type="ECO:0000313" key="2">
    <source>
        <dbReference type="Proteomes" id="UP001162992"/>
    </source>
</evidence>
<dbReference type="Proteomes" id="UP001162992">
    <property type="component" value="Chromosome 2"/>
</dbReference>
<keyword evidence="2" id="KW-1185">Reference proteome</keyword>
<sequence>MAVAISAGVNLNTQWHVAASRSHSTALSASKPHFSFQSLDLDQFGSRSIFQGDPLIKKSLSLHKKHSAQGVEGKCARASAYPFSWENSGGNLLYEILGVEQSVKIPDIKRAYRKMASRYHPDVCPAADVAQCTEKFVQLQNAYKVLSDPELRAHYDRHMTNFFDTGIDFSKSGSLRSEVFKEHWMCASWKPQWQAQVGRLRRRYAASAQEESHCRTWGERMRKQNRLNYSAH</sequence>
<name>A0ACC2ED15_DIPCM</name>
<accession>A0ACC2ED15</accession>